<keyword evidence="2" id="KW-1185">Reference proteome</keyword>
<proteinExistence type="predicted"/>
<protein>
    <submittedName>
        <fullName evidence="1">Uncharacterized protein</fullName>
    </submittedName>
</protein>
<name>A0ABD0JRS3_9CAEN</name>
<reference evidence="1 2" key="1">
    <citation type="journal article" date="2023" name="Sci. Data">
        <title>Genome assembly of the Korean intertidal mud-creeper Batillaria attramentaria.</title>
        <authorList>
            <person name="Patra A.K."/>
            <person name="Ho P.T."/>
            <person name="Jun S."/>
            <person name="Lee S.J."/>
            <person name="Kim Y."/>
            <person name="Won Y.J."/>
        </authorList>
    </citation>
    <scope>NUCLEOTIDE SEQUENCE [LARGE SCALE GENOMIC DNA]</scope>
    <source>
        <strain evidence="1">Wonlab-2016</strain>
    </source>
</reference>
<dbReference type="EMBL" id="JACVVK020000343">
    <property type="protein sequence ID" value="KAK7477697.1"/>
    <property type="molecule type" value="Genomic_DNA"/>
</dbReference>
<organism evidence="1 2">
    <name type="scientific">Batillaria attramentaria</name>
    <dbReference type="NCBI Taxonomy" id="370345"/>
    <lineage>
        <taxon>Eukaryota</taxon>
        <taxon>Metazoa</taxon>
        <taxon>Spiralia</taxon>
        <taxon>Lophotrochozoa</taxon>
        <taxon>Mollusca</taxon>
        <taxon>Gastropoda</taxon>
        <taxon>Caenogastropoda</taxon>
        <taxon>Sorbeoconcha</taxon>
        <taxon>Cerithioidea</taxon>
        <taxon>Batillariidae</taxon>
        <taxon>Batillaria</taxon>
    </lineage>
</organism>
<evidence type="ECO:0000313" key="1">
    <source>
        <dbReference type="EMBL" id="KAK7477697.1"/>
    </source>
</evidence>
<dbReference type="Proteomes" id="UP001519460">
    <property type="component" value="Unassembled WGS sequence"/>
</dbReference>
<dbReference type="AlphaFoldDB" id="A0ABD0JRS3"/>
<gene>
    <name evidence="1" type="ORF">BaRGS_00031081</name>
</gene>
<sequence>MAVQSKSSYHVHGVVWSKGITLLFPSTPSPPFPQSPHLQQSPLPQSFPHPGQTEFAPIILVVSSGIRLLPHLSPTLRSLSPRFSQLHTTTTTTATVQQLPLFVIDHRRLLLLPLDLSFCTAVCLAAALCSSTVNSMYVVLSAN</sequence>
<comment type="caution">
    <text evidence="1">The sequence shown here is derived from an EMBL/GenBank/DDBJ whole genome shotgun (WGS) entry which is preliminary data.</text>
</comment>
<evidence type="ECO:0000313" key="2">
    <source>
        <dbReference type="Proteomes" id="UP001519460"/>
    </source>
</evidence>
<accession>A0ABD0JRS3</accession>